<organism evidence="1">
    <name type="scientific">uncultured virus</name>
    <dbReference type="NCBI Taxonomy" id="340016"/>
    <lineage>
        <taxon>Viruses</taxon>
        <taxon>environmental samples</taxon>
    </lineage>
</organism>
<evidence type="ECO:0000313" key="1">
    <source>
        <dbReference type="EMBL" id="ASE99834.1"/>
    </source>
</evidence>
<dbReference type="EMBL" id="KY052798">
    <property type="protein sequence ID" value="ASE99834.1"/>
    <property type="molecule type" value="Genomic_DNA"/>
</dbReference>
<name>A0A218MKM5_9VIRU</name>
<accession>A0A218MKM5</accession>
<sequence length="110" mass="11649">MANIYRNQKLSLTSTADTVLYTVPSNSRAIVKSILIAEDAAGAATVKVTLLNASSTAFVIDNLVSLSANENKQVISEPLIMEESEVLKVQAASGAVDVVASVLEINREDK</sequence>
<reference evidence="1" key="1">
    <citation type="submission" date="2016-10" db="EMBL/GenBank/DDBJ databases">
        <authorList>
            <person name="Varghese N."/>
        </authorList>
    </citation>
    <scope>NUCLEOTIDE SEQUENCE</scope>
</reference>
<reference evidence="1" key="2">
    <citation type="journal article" date="2017" name="Nat. Commun.">
        <title>Single-virus genomics reveals hidden cosmopolitan and abundant viruses.</title>
        <authorList>
            <person name="Martinez-Hernandez F."/>
            <person name="Fornas O."/>
            <person name="Lluesma Gomez M."/>
            <person name="Bolduc B."/>
            <person name="de la Cruz Pena M.J."/>
            <person name="Martinez J.M."/>
            <person name="Anton J."/>
            <person name="Gasol J.M."/>
            <person name="Rosselli R."/>
            <person name="Rodriguez-Valera F."/>
            <person name="Sullivan M.B."/>
            <person name="Acinas S.G."/>
            <person name="Martinez-Garcia M."/>
        </authorList>
    </citation>
    <scope>NUCLEOTIDE SEQUENCE</scope>
</reference>
<proteinExistence type="predicted"/>
<protein>
    <submittedName>
        <fullName evidence="1">Uncharacterized protein</fullName>
    </submittedName>
</protein>